<keyword evidence="1" id="KW-0472">Membrane</keyword>
<accession>A0A812JSS5</accession>
<dbReference type="AlphaFoldDB" id="A0A812JSS5"/>
<evidence type="ECO:0000256" key="1">
    <source>
        <dbReference type="SAM" id="Phobius"/>
    </source>
</evidence>
<evidence type="ECO:0000313" key="3">
    <source>
        <dbReference type="Proteomes" id="UP000649617"/>
    </source>
</evidence>
<keyword evidence="3" id="KW-1185">Reference proteome</keyword>
<dbReference type="Proteomes" id="UP000649617">
    <property type="component" value="Unassembled WGS sequence"/>
</dbReference>
<keyword evidence="1" id="KW-0812">Transmembrane</keyword>
<reference evidence="2" key="1">
    <citation type="submission" date="2021-02" db="EMBL/GenBank/DDBJ databases">
        <authorList>
            <person name="Dougan E. K."/>
            <person name="Rhodes N."/>
            <person name="Thang M."/>
            <person name="Chan C."/>
        </authorList>
    </citation>
    <scope>NUCLEOTIDE SEQUENCE</scope>
</reference>
<dbReference type="EMBL" id="CAJNIZ010002381">
    <property type="protein sequence ID" value="CAE7209955.1"/>
    <property type="molecule type" value="Genomic_DNA"/>
</dbReference>
<dbReference type="OrthoDB" id="419162at2759"/>
<feature type="transmembrane region" description="Helical" evidence="1">
    <location>
        <begin position="223"/>
        <end position="244"/>
    </location>
</feature>
<proteinExistence type="predicted"/>
<comment type="caution">
    <text evidence="2">The sequence shown here is derived from an EMBL/GenBank/DDBJ whole genome shotgun (WGS) entry which is preliminary data.</text>
</comment>
<evidence type="ECO:0000313" key="2">
    <source>
        <dbReference type="EMBL" id="CAE7209955.1"/>
    </source>
</evidence>
<protein>
    <submittedName>
        <fullName evidence="2">Uncharacterized protein</fullName>
    </submittedName>
</protein>
<organism evidence="2 3">
    <name type="scientific">Symbiodinium pilosum</name>
    <name type="common">Dinoflagellate</name>
    <dbReference type="NCBI Taxonomy" id="2952"/>
    <lineage>
        <taxon>Eukaryota</taxon>
        <taxon>Sar</taxon>
        <taxon>Alveolata</taxon>
        <taxon>Dinophyceae</taxon>
        <taxon>Suessiales</taxon>
        <taxon>Symbiodiniaceae</taxon>
        <taxon>Symbiodinium</taxon>
    </lineage>
</organism>
<sequence>MLLRPLDSMRECKLKVWLVIDTCRENRGITTWTNNEEKEPKRSRWHSPTDFQILLACDRGRLARDQPSLADALIHAMQDSSKDLEAVCKEAQAEVDMFSSGSFVYNIINTCLLASAMSVFFQLLASQPLQGTLQREWDCFGRAFNLLAWYFLRSFLPTAFLGELFVMVFARSTESTEEFVEQENKFYLVFLILGVLLAWLGLKVSATSRVRDGSREHTKLRRIVFQLFIVKLVWFLCRGSHWALMCSQLRLLASKYNFFMVVMERLCALQTMLLLKEFSLRPLHGMVASPSRH</sequence>
<feature type="transmembrane region" description="Helical" evidence="1">
    <location>
        <begin position="103"/>
        <end position="125"/>
    </location>
</feature>
<feature type="transmembrane region" description="Helical" evidence="1">
    <location>
        <begin position="146"/>
        <end position="166"/>
    </location>
</feature>
<feature type="transmembrane region" description="Helical" evidence="1">
    <location>
        <begin position="186"/>
        <end position="202"/>
    </location>
</feature>
<name>A0A812JSS5_SYMPI</name>
<keyword evidence="1" id="KW-1133">Transmembrane helix</keyword>
<gene>
    <name evidence="2" type="ORF">SPIL2461_LOCUS2236</name>
</gene>